<evidence type="ECO:0000313" key="1">
    <source>
        <dbReference type="EMBL" id="KKN67005.1"/>
    </source>
</evidence>
<gene>
    <name evidence="1" type="ORF">LCGC14_0465590</name>
</gene>
<organism evidence="1">
    <name type="scientific">marine sediment metagenome</name>
    <dbReference type="NCBI Taxonomy" id="412755"/>
    <lineage>
        <taxon>unclassified sequences</taxon>
        <taxon>metagenomes</taxon>
        <taxon>ecological metagenomes</taxon>
    </lineage>
</organism>
<dbReference type="EMBL" id="LAZR01000485">
    <property type="protein sequence ID" value="KKN67005.1"/>
    <property type="molecule type" value="Genomic_DNA"/>
</dbReference>
<name>A0A0F9SDR9_9ZZZZ</name>
<sequence>MELKPINFKERLKTHPKDCEEDECIICGYRDCQYKEPLHYHHDGCPACYNAEVNKSLKDFA</sequence>
<comment type="caution">
    <text evidence="1">The sequence shown here is derived from an EMBL/GenBank/DDBJ whole genome shotgun (WGS) entry which is preliminary data.</text>
</comment>
<proteinExistence type="predicted"/>
<protein>
    <submittedName>
        <fullName evidence="1">Uncharacterized protein</fullName>
    </submittedName>
</protein>
<dbReference type="AlphaFoldDB" id="A0A0F9SDR9"/>
<accession>A0A0F9SDR9</accession>
<reference evidence="1" key="1">
    <citation type="journal article" date="2015" name="Nature">
        <title>Complex archaea that bridge the gap between prokaryotes and eukaryotes.</title>
        <authorList>
            <person name="Spang A."/>
            <person name="Saw J.H."/>
            <person name="Jorgensen S.L."/>
            <person name="Zaremba-Niedzwiedzka K."/>
            <person name="Martijn J."/>
            <person name="Lind A.E."/>
            <person name="van Eijk R."/>
            <person name="Schleper C."/>
            <person name="Guy L."/>
            <person name="Ettema T.J."/>
        </authorList>
    </citation>
    <scope>NUCLEOTIDE SEQUENCE</scope>
</reference>